<reference evidence="2" key="2">
    <citation type="submission" date="2020-11" db="EMBL/GenBank/DDBJ databases">
        <authorList>
            <person name="McCartney M.A."/>
            <person name="Auch B."/>
            <person name="Kono T."/>
            <person name="Mallez S."/>
            <person name="Becker A."/>
            <person name="Gohl D.M."/>
            <person name="Silverstein K.A.T."/>
            <person name="Koren S."/>
            <person name="Bechman K.B."/>
            <person name="Herman A."/>
            <person name="Abrahante J.E."/>
            <person name="Garbe J."/>
        </authorList>
    </citation>
    <scope>NUCLEOTIDE SEQUENCE</scope>
    <source>
        <strain evidence="2">Duluth1</strain>
        <tissue evidence="2">Whole animal</tissue>
    </source>
</reference>
<keyword evidence="1" id="KW-0812">Transmembrane</keyword>
<keyword evidence="3" id="KW-1185">Reference proteome</keyword>
<reference evidence="2" key="1">
    <citation type="journal article" date="2019" name="bioRxiv">
        <title>The Genome of the Zebra Mussel, Dreissena polymorpha: A Resource for Invasive Species Research.</title>
        <authorList>
            <person name="McCartney M.A."/>
            <person name="Auch B."/>
            <person name="Kono T."/>
            <person name="Mallez S."/>
            <person name="Zhang Y."/>
            <person name="Obille A."/>
            <person name="Becker A."/>
            <person name="Abrahante J.E."/>
            <person name="Garbe J."/>
            <person name="Badalamenti J.P."/>
            <person name="Herman A."/>
            <person name="Mangelson H."/>
            <person name="Liachko I."/>
            <person name="Sullivan S."/>
            <person name="Sone E.D."/>
            <person name="Koren S."/>
            <person name="Silverstein K.A.T."/>
            <person name="Beckman K.B."/>
            <person name="Gohl D.M."/>
        </authorList>
    </citation>
    <scope>NUCLEOTIDE SEQUENCE</scope>
    <source>
        <strain evidence="2">Duluth1</strain>
        <tissue evidence="2">Whole animal</tissue>
    </source>
</reference>
<gene>
    <name evidence="2" type="ORF">DPMN_136546</name>
</gene>
<proteinExistence type="predicted"/>
<evidence type="ECO:0000313" key="2">
    <source>
        <dbReference type="EMBL" id="KAH3808194.1"/>
    </source>
</evidence>
<protein>
    <submittedName>
        <fullName evidence="2">Uncharacterized protein</fullName>
    </submittedName>
</protein>
<feature type="transmembrane region" description="Helical" evidence="1">
    <location>
        <begin position="45"/>
        <end position="67"/>
    </location>
</feature>
<name>A0A9D4G001_DREPO</name>
<evidence type="ECO:0000256" key="1">
    <source>
        <dbReference type="SAM" id="Phobius"/>
    </source>
</evidence>
<sequence length="86" mass="9561">MIIIFIPLTGLAFGGITTRQHNDPPPVRYVVAIWKDLINGEERSIFHIVHLAFLLMASTVTCAWIALKHSLAQRVEPGDVSKPSKL</sequence>
<keyword evidence="1" id="KW-0472">Membrane</keyword>
<dbReference type="EMBL" id="JAIWYP010000006">
    <property type="protein sequence ID" value="KAH3808194.1"/>
    <property type="molecule type" value="Genomic_DNA"/>
</dbReference>
<dbReference type="Proteomes" id="UP000828390">
    <property type="component" value="Unassembled WGS sequence"/>
</dbReference>
<dbReference type="AlphaFoldDB" id="A0A9D4G001"/>
<organism evidence="2 3">
    <name type="scientific">Dreissena polymorpha</name>
    <name type="common">Zebra mussel</name>
    <name type="synonym">Mytilus polymorpha</name>
    <dbReference type="NCBI Taxonomy" id="45954"/>
    <lineage>
        <taxon>Eukaryota</taxon>
        <taxon>Metazoa</taxon>
        <taxon>Spiralia</taxon>
        <taxon>Lophotrochozoa</taxon>
        <taxon>Mollusca</taxon>
        <taxon>Bivalvia</taxon>
        <taxon>Autobranchia</taxon>
        <taxon>Heteroconchia</taxon>
        <taxon>Euheterodonta</taxon>
        <taxon>Imparidentia</taxon>
        <taxon>Neoheterodontei</taxon>
        <taxon>Myida</taxon>
        <taxon>Dreissenoidea</taxon>
        <taxon>Dreissenidae</taxon>
        <taxon>Dreissena</taxon>
    </lineage>
</organism>
<accession>A0A9D4G001</accession>
<keyword evidence="1" id="KW-1133">Transmembrane helix</keyword>
<comment type="caution">
    <text evidence="2">The sequence shown here is derived from an EMBL/GenBank/DDBJ whole genome shotgun (WGS) entry which is preliminary data.</text>
</comment>
<evidence type="ECO:0000313" key="3">
    <source>
        <dbReference type="Proteomes" id="UP000828390"/>
    </source>
</evidence>